<dbReference type="PANTHER" id="PTHR11439">
    <property type="entry name" value="GAG-POL-RELATED RETROTRANSPOSON"/>
    <property type="match status" value="1"/>
</dbReference>
<dbReference type="PANTHER" id="PTHR11439:SF483">
    <property type="entry name" value="PEPTIDE SYNTHASE GLIP-LIKE, PUTATIVE (AFU_ORTHOLOGUE AFUA_3G12920)-RELATED"/>
    <property type="match status" value="1"/>
</dbReference>
<sequence>MRYLQGIKDNGLLYQKIAKDCWISRCRLPGDLNDYKSTSGYIYQIGGTTVLWKSQKQTCVALSTAEAEYIDLAGAAQEVIWMCRLLTELKNQPSTATVIYEDNQSCICMSISKGWLRGLSTPIMSGLREND</sequence>
<name>A0A1X7SZX5_AMPQE</name>
<accession>A0A1X7SZX5</accession>
<dbReference type="InParanoid" id="A0A1X7SZX5"/>
<dbReference type="eggNOG" id="KOG0017">
    <property type="taxonomic scope" value="Eukaryota"/>
</dbReference>
<protein>
    <recommendedName>
        <fullName evidence="2">Reverse transcriptase Ty1/copia-type domain-containing protein</fullName>
    </recommendedName>
</protein>
<evidence type="ECO:0008006" key="2">
    <source>
        <dbReference type="Google" id="ProtNLM"/>
    </source>
</evidence>
<proteinExistence type="predicted"/>
<reference evidence="1" key="1">
    <citation type="submission" date="2017-05" db="UniProtKB">
        <authorList>
            <consortium name="EnsemblMetazoa"/>
        </authorList>
    </citation>
    <scope>IDENTIFICATION</scope>
</reference>
<dbReference type="EnsemblMetazoa" id="Aqu2.1.07746_001">
    <property type="protein sequence ID" value="Aqu2.1.07746_001"/>
    <property type="gene ID" value="Aqu2.1.07746"/>
</dbReference>
<evidence type="ECO:0000313" key="1">
    <source>
        <dbReference type="EnsemblMetazoa" id="Aqu2.1.07746_001"/>
    </source>
</evidence>
<dbReference type="CDD" id="cd09272">
    <property type="entry name" value="RNase_HI_RT_Ty1"/>
    <property type="match status" value="1"/>
</dbReference>
<organism evidence="1">
    <name type="scientific">Amphimedon queenslandica</name>
    <name type="common">Sponge</name>
    <dbReference type="NCBI Taxonomy" id="400682"/>
    <lineage>
        <taxon>Eukaryota</taxon>
        <taxon>Metazoa</taxon>
        <taxon>Porifera</taxon>
        <taxon>Demospongiae</taxon>
        <taxon>Heteroscleromorpha</taxon>
        <taxon>Haplosclerida</taxon>
        <taxon>Niphatidae</taxon>
        <taxon>Amphimedon</taxon>
    </lineage>
</organism>
<dbReference type="AlphaFoldDB" id="A0A1X7SZX5"/>
<dbReference type="STRING" id="400682.A0A1X7SZX5"/>